<dbReference type="Proteomes" id="UP000230423">
    <property type="component" value="Unassembled WGS sequence"/>
</dbReference>
<gene>
    <name evidence="2" type="ORF">TELCIR_12575</name>
</gene>
<evidence type="ECO:0000256" key="1">
    <source>
        <dbReference type="ARBA" id="ARBA00006347"/>
    </source>
</evidence>
<dbReference type="OrthoDB" id="5807735at2759"/>
<comment type="similarity">
    <text evidence="1">Belongs to the protein disulfide isomerase family.</text>
</comment>
<dbReference type="GO" id="GO:0034976">
    <property type="term" value="P:response to endoplasmic reticulum stress"/>
    <property type="evidence" value="ECO:0007669"/>
    <property type="project" value="TreeGrafter"/>
</dbReference>
<evidence type="ECO:0000313" key="3">
    <source>
        <dbReference type="Proteomes" id="UP000230423"/>
    </source>
</evidence>
<evidence type="ECO:0000313" key="2">
    <source>
        <dbReference type="EMBL" id="PIO65739.1"/>
    </source>
</evidence>
<name>A0A2G9U646_TELCI</name>
<reference evidence="2 3" key="1">
    <citation type="submission" date="2015-09" db="EMBL/GenBank/DDBJ databases">
        <title>Draft genome of the parasitic nematode Teladorsagia circumcincta isolate WARC Sus (inbred).</title>
        <authorList>
            <person name="Mitreva M."/>
        </authorList>
    </citation>
    <scope>NUCLEOTIDE SEQUENCE [LARGE SCALE GENOMIC DNA]</scope>
    <source>
        <strain evidence="2 3">S</strain>
    </source>
</reference>
<organism evidence="2 3">
    <name type="scientific">Teladorsagia circumcincta</name>
    <name type="common">Brown stomach worm</name>
    <name type="synonym">Ostertagia circumcincta</name>
    <dbReference type="NCBI Taxonomy" id="45464"/>
    <lineage>
        <taxon>Eukaryota</taxon>
        <taxon>Metazoa</taxon>
        <taxon>Ecdysozoa</taxon>
        <taxon>Nematoda</taxon>
        <taxon>Chromadorea</taxon>
        <taxon>Rhabditida</taxon>
        <taxon>Rhabditina</taxon>
        <taxon>Rhabditomorpha</taxon>
        <taxon>Strongyloidea</taxon>
        <taxon>Trichostrongylidae</taxon>
        <taxon>Teladorsagia</taxon>
    </lineage>
</organism>
<evidence type="ECO:0008006" key="4">
    <source>
        <dbReference type="Google" id="ProtNLM"/>
    </source>
</evidence>
<dbReference type="GO" id="GO:0006457">
    <property type="term" value="P:protein folding"/>
    <property type="evidence" value="ECO:0007669"/>
    <property type="project" value="TreeGrafter"/>
</dbReference>
<proteinExistence type="inferred from homology"/>
<dbReference type="GO" id="GO:0005783">
    <property type="term" value="C:endoplasmic reticulum"/>
    <property type="evidence" value="ECO:0007669"/>
    <property type="project" value="TreeGrafter"/>
</dbReference>
<dbReference type="Gene3D" id="3.40.30.10">
    <property type="entry name" value="Glutaredoxin"/>
    <property type="match status" value="2"/>
</dbReference>
<dbReference type="EMBL" id="KZ348775">
    <property type="protein sequence ID" value="PIO65739.1"/>
    <property type="molecule type" value="Genomic_DNA"/>
</dbReference>
<dbReference type="InterPro" id="IPR036249">
    <property type="entry name" value="Thioredoxin-like_sf"/>
</dbReference>
<sequence length="260" mass="29895">MPDSPILKEEYSEMMQDIGNKQRGKFLVILCNVEAPEMDYAMNFLSLEREGVPYVRLYVRTTDSLYRMEDSFVGEINEQSVTDFLTAFKDGKLKPYVKSQELPDDWNATSLKTLVGSNYGEVVHNRTVNVLVLLHKAENLDVVSLFEEIAELFKYVENILVAKIDVEHNALHGRFHPIEKVPSVRLYELLSSGDAVVEDGRSDRPERTNTERLYESDDLTAEGMRKFIEQTTGITVQRKEETVEEVPIISEIEPEKREEL</sequence>
<dbReference type="SUPFAM" id="SSF52833">
    <property type="entry name" value="Thioredoxin-like"/>
    <property type="match status" value="2"/>
</dbReference>
<protein>
    <recommendedName>
        <fullName evidence="4">Thioredoxin</fullName>
    </recommendedName>
</protein>
<accession>A0A2G9U646</accession>
<dbReference type="PANTHER" id="PTHR18929">
    <property type="entry name" value="PROTEIN DISULFIDE ISOMERASE"/>
    <property type="match status" value="1"/>
</dbReference>
<keyword evidence="3" id="KW-1185">Reference proteome</keyword>
<dbReference type="AlphaFoldDB" id="A0A2G9U646"/>
<dbReference type="GO" id="GO:0003756">
    <property type="term" value="F:protein disulfide isomerase activity"/>
    <property type="evidence" value="ECO:0007669"/>
    <property type="project" value="TreeGrafter"/>
</dbReference>